<feature type="signal peptide" evidence="9">
    <location>
        <begin position="1"/>
        <end position="19"/>
    </location>
</feature>
<protein>
    <recommendedName>
        <fullName evidence="7">Lipase</fullName>
    </recommendedName>
</protein>
<dbReference type="Pfam" id="PF04083">
    <property type="entry name" value="Abhydro_lipase"/>
    <property type="match status" value="1"/>
</dbReference>
<keyword evidence="12" id="KW-1185">Reference proteome</keyword>
<accession>A0A9P0B5R5</accession>
<gene>
    <name evidence="11" type="ORF">MELIAE_LOCUS7223</name>
</gene>
<dbReference type="OrthoDB" id="9974421at2759"/>
<keyword evidence="5" id="KW-0443">Lipid metabolism</keyword>
<evidence type="ECO:0000256" key="1">
    <source>
        <dbReference type="ARBA" id="ARBA00010701"/>
    </source>
</evidence>
<evidence type="ECO:0000256" key="6">
    <source>
        <dbReference type="ARBA" id="ARBA00023180"/>
    </source>
</evidence>
<dbReference type="PANTHER" id="PTHR11005">
    <property type="entry name" value="LYSOSOMAL ACID LIPASE-RELATED"/>
    <property type="match status" value="1"/>
</dbReference>
<dbReference type="InterPro" id="IPR025483">
    <property type="entry name" value="Lipase_euk"/>
</dbReference>
<evidence type="ECO:0000256" key="7">
    <source>
        <dbReference type="PIRNR" id="PIRNR000862"/>
    </source>
</evidence>
<evidence type="ECO:0000256" key="4">
    <source>
        <dbReference type="ARBA" id="ARBA00022963"/>
    </source>
</evidence>
<sequence length="409" mass="46745">MSYIVQYFALILTFSIVSTKNNVCPSDWDYLTIHSNPECWYDPDVDATIPGIINNYGFKSDLYNVTTWDGYIIEIFRIPSKLNEIAGESKTPLLLFSGLLADARCWLIHGEDSPAIYYAKKGYDVWIANRRGTEFSSHIKYSRNDKEFWNFSFHEMGTIDVPTVVEKVAEVSKQPGNIIFVGHSMGTTSNFVYCSTNSTHCGKNLKGIISLAPVAKLSRNRIPFSHFLAIFTEEIKSYLNSLGIYRLEIDSMFRKCLKVPLTFICSVAIKFFTGSYIFPTKMPLLFTQGNTPVSVKVLAHYGQIINSNGHFRHYDYGKKENLKKYNTLQPPKYNLENIPVHVTLLYTLNDLVAHKHDVDDLYSNLNPNKRDIVEIPRKNLGHLDFITPSNVEQDLYSEINNALKKIKNI</sequence>
<dbReference type="InterPro" id="IPR029058">
    <property type="entry name" value="AB_hydrolase_fold"/>
</dbReference>
<keyword evidence="2 9" id="KW-0732">Signal</keyword>
<evidence type="ECO:0000256" key="9">
    <source>
        <dbReference type="SAM" id="SignalP"/>
    </source>
</evidence>
<evidence type="ECO:0000256" key="3">
    <source>
        <dbReference type="ARBA" id="ARBA00022801"/>
    </source>
</evidence>
<dbReference type="EMBL" id="OV121135">
    <property type="protein sequence ID" value="CAH0556005.1"/>
    <property type="molecule type" value="Genomic_DNA"/>
</dbReference>
<feature type="active site" description="Charge relay system" evidence="8">
    <location>
        <position position="382"/>
    </location>
</feature>
<dbReference type="AlphaFoldDB" id="A0A9P0B5R5"/>
<feature type="active site" description="Nucleophile" evidence="8">
    <location>
        <position position="184"/>
    </location>
</feature>
<dbReference type="GO" id="GO:0016042">
    <property type="term" value="P:lipid catabolic process"/>
    <property type="evidence" value="ECO:0007669"/>
    <property type="project" value="UniProtKB-KW"/>
</dbReference>
<dbReference type="GO" id="GO:0016788">
    <property type="term" value="F:hydrolase activity, acting on ester bonds"/>
    <property type="evidence" value="ECO:0007669"/>
    <property type="project" value="InterPro"/>
</dbReference>
<dbReference type="FunFam" id="3.40.50.1820:FF:000057">
    <property type="entry name" value="Lipase"/>
    <property type="match status" value="1"/>
</dbReference>
<evidence type="ECO:0000256" key="8">
    <source>
        <dbReference type="PIRSR" id="PIRSR000862-1"/>
    </source>
</evidence>
<feature type="chain" id="PRO_5040205599" description="Lipase" evidence="9">
    <location>
        <begin position="20"/>
        <end position="409"/>
    </location>
</feature>
<name>A0A9P0B5R5_BRAAE</name>
<reference evidence="11" key="1">
    <citation type="submission" date="2021-12" db="EMBL/GenBank/DDBJ databases">
        <authorList>
            <person name="King R."/>
        </authorList>
    </citation>
    <scope>NUCLEOTIDE SEQUENCE</scope>
</reference>
<evidence type="ECO:0000259" key="10">
    <source>
        <dbReference type="Pfam" id="PF04083"/>
    </source>
</evidence>
<evidence type="ECO:0000256" key="2">
    <source>
        <dbReference type="ARBA" id="ARBA00022729"/>
    </source>
</evidence>
<comment type="similarity">
    <text evidence="1 7">Belongs to the AB hydrolase superfamily. Lipase family.</text>
</comment>
<keyword evidence="6" id="KW-0325">Glycoprotein</keyword>
<keyword evidence="4 7" id="KW-0442">Lipid degradation</keyword>
<dbReference type="InterPro" id="IPR006693">
    <property type="entry name" value="AB_hydrolase_lipase"/>
</dbReference>
<feature type="active site" description="Charge relay system" evidence="8">
    <location>
        <position position="350"/>
    </location>
</feature>
<dbReference type="Proteomes" id="UP001154078">
    <property type="component" value="Chromosome 4"/>
</dbReference>
<dbReference type="SUPFAM" id="SSF53474">
    <property type="entry name" value="alpha/beta-Hydrolases"/>
    <property type="match status" value="1"/>
</dbReference>
<keyword evidence="3 7" id="KW-0378">Hydrolase</keyword>
<evidence type="ECO:0000313" key="12">
    <source>
        <dbReference type="Proteomes" id="UP001154078"/>
    </source>
</evidence>
<dbReference type="PIRSF" id="PIRSF000862">
    <property type="entry name" value="Steryl_ester_lip"/>
    <property type="match status" value="1"/>
</dbReference>
<evidence type="ECO:0000256" key="5">
    <source>
        <dbReference type="ARBA" id="ARBA00023098"/>
    </source>
</evidence>
<dbReference type="Gene3D" id="3.40.50.1820">
    <property type="entry name" value="alpha/beta hydrolase"/>
    <property type="match status" value="1"/>
</dbReference>
<organism evidence="11 12">
    <name type="scientific">Brassicogethes aeneus</name>
    <name type="common">Rape pollen beetle</name>
    <name type="synonym">Meligethes aeneus</name>
    <dbReference type="NCBI Taxonomy" id="1431903"/>
    <lineage>
        <taxon>Eukaryota</taxon>
        <taxon>Metazoa</taxon>
        <taxon>Ecdysozoa</taxon>
        <taxon>Arthropoda</taxon>
        <taxon>Hexapoda</taxon>
        <taxon>Insecta</taxon>
        <taxon>Pterygota</taxon>
        <taxon>Neoptera</taxon>
        <taxon>Endopterygota</taxon>
        <taxon>Coleoptera</taxon>
        <taxon>Polyphaga</taxon>
        <taxon>Cucujiformia</taxon>
        <taxon>Nitidulidae</taxon>
        <taxon>Meligethinae</taxon>
        <taxon>Brassicogethes</taxon>
    </lineage>
</organism>
<evidence type="ECO:0000313" key="11">
    <source>
        <dbReference type="EMBL" id="CAH0556005.1"/>
    </source>
</evidence>
<feature type="domain" description="Partial AB-hydrolase lipase" evidence="10">
    <location>
        <begin position="51"/>
        <end position="109"/>
    </location>
</feature>
<proteinExistence type="inferred from homology"/>